<protein>
    <recommendedName>
        <fullName evidence="4">Lipocalin-like domain-containing protein</fullName>
    </recommendedName>
</protein>
<accession>A0A1M5MLP0</accession>
<evidence type="ECO:0008006" key="4">
    <source>
        <dbReference type="Google" id="ProtNLM"/>
    </source>
</evidence>
<feature type="signal peptide" evidence="1">
    <location>
        <begin position="1"/>
        <end position="19"/>
    </location>
</feature>
<dbReference type="AlphaFoldDB" id="A0A1M5MLP0"/>
<gene>
    <name evidence="2" type="ORF">SAMN05443549_106202</name>
</gene>
<keyword evidence="3" id="KW-1185">Reference proteome</keyword>
<dbReference type="OrthoDB" id="1261513at2"/>
<feature type="chain" id="PRO_5012544928" description="Lipocalin-like domain-containing protein" evidence="1">
    <location>
        <begin position="20"/>
        <end position="138"/>
    </location>
</feature>
<reference evidence="3" key="1">
    <citation type="submission" date="2016-11" db="EMBL/GenBank/DDBJ databases">
        <authorList>
            <person name="Varghese N."/>
            <person name="Submissions S."/>
        </authorList>
    </citation>
    <scope>NUCLEOTIDE SEQUENCE [LARGE SCALE GENOMIC DNA]</scope>
    <source>
        <strain evidence="3">DSM 19978</strain>
    </source>
</reference>
<keyword evidence="1" id="KW-0732">Signal</keyword>
<organism evidence="2 3">
    <name type="scientific">Flavobacterium fluvii</name>
    <dbReference type="NCBI Taxonomy" id="468056"/>
    <lineage>
        <taxon>Bacteria</taxon>
        <taxon>Pseudomonadati</taxon>
        <taxon>Bacteroidota</taxon>
        <taxon>Flavobacteriia</taxon>
        <taxon>Flavobacteriales</taxon>
        <taxon>Flavobacteriaceae</taxon>
        <taxon>Flavobacterium</taxon>
    </lineage>
</organism>
<dbReference type="RefSeq" id="WP_073371433.1">
    <property type="nucleotide sequence ID" value="NZ_FQWB01000006.1"/>
</dbReference>
<sequence length="138" mass="15981">MKTKLSLLILTSILLFSFAAVKTSDDDKLKNKLVGTWSGSEEDNQQNGLTKYWIKTHNKNGTFIILFTSIENCEVESHVEKGKWKIKDGLFYETFDSDGKTDVYAVEMLDDNTVKYKAKELSLEFDNKEYEFVETRQE</sequence>
<dbReference type="STRING" id="468056.SAMN05443549_106202"/>
<dbReference type="EMBL" id="FQWB01000006">
    <property type="protein sequence ID" value="SHG77962.1"/>
    <property type="molecule type" value="Genomic_DNA"/>
</dbReference>
<evidence type="ECO:0000313" key="3">
    <source>
        <dbReference type="Proteomes" id="UP000184516"/>
    </source>
</evidence>
<evidence type="ECO:0000313" key="2">
    <source>
        <dbReference type="EMBL" id="SHG77962.1"/>
    </source>
</evidence>
<proteinExistence type="predicted"/>
<dbReference type="Proteomes" id="UP000184516">
    <property type="component" value="Unassembled WGS sequence"/>
</dbReference>
<evidence type="ECO:0000256" key="1">
    <source>
        <dbReference type="SAM" id="SignalP"/>
    </source>
</evidence>
<name>A0A1M5MLP0_9FLAO</name>